<proteinExistence type="predicted"/>
<dbReference type="EMBL" id="KV921875">
    <property type="protein sequence ID" value="ORE09501.1"/>
    <property type="molecule type" value="Genomic_DNA"/>
</dbReference>
<dbReference type="Proteomes" id="UP000242414">
    <property type="component" value="Unassembled WGS sequence"/>
</dbReference>
<accession>A0A1X0RC55</accession>
<name>A0A1X0RC55_RHIZD</name>
<feature type="non-terminal residue" evidence="1">
    <location>
        <position position="1"/>
    </location>
</feature>
<evidence type="ECO:0000313" key="1">
    <source>
        <dbReference type="EMBL" id="ORE09501.1"/>
    </source>
</evidence>
<sequence length="91" mass="10279">TVLLSKRESHKVQPSTYWLPKDEEEQQRLVGQHLAFKELFEVHILSYAFATNTLDLKRGVSIVNAGCGSGAWVTVYVNSFLLFQKNSSSFS</sequence>
<gene>
    <name evidence="1" type="ORF">BCV72DRAFT_201515</name>
</gene>
<dbReference type="AlphaFoldDB" id="A0A1X0RC55"/>
<reference evidence="1" key="1">
    <citation type="journal article" date="2016" name="Proc. Natl. Acad. Sci. U.S.A.">
        <title>Lipid metabolic changes in an early divergent fungus govern the establishment of a mutualistic symbiosis with endobacteria.</title>
        <authorList>
            <person name="Lastovetsky O.A."/>
            <person name="Gaspar M.L."/>
            <person name="Mondo S.J."/>
            <person name="LaButti K.M."/>
            <person name="Sandor L."/>
            <person name="Grigoriev I.V."/>
            <person name="Henry S.A."/>
            <person name="Pawlowska T.E."/>
        </authorList>
    </citation>
    <scope>NUCLEOTIDE SEQUENCE [LARGE SCALE GENOMIC DNA]</scope>
    <source>
        <strain evidence="1">ATCC 52814</strain>
    </source>
</reference>
<organism evidence="1">
    <name type="scientific">Rhizopus microsporus var. microsporus</name>
    <dbReference type="NCBI Taxonomy" id="86635"/>
    <lineage>
        <taxon>Eukaryota</taxon>
        <taxon>Fungi</taxon>
        <taxon>Fungi incertae sedis</taxon>
        <taxon>Mucoromycota</taxon>
        <taxon>Mucoromycotina</taxon>
        <taxon>Mucoromycetes</taxon>
        <taxon>Mucorales</taxon>
        <taxon>Mucorineae</taxon>
        <taxon>Rhizopodaceae</taxon>
        <taxon>Rhizopus</taxon>
    </lineage>
</organism>
<protein>
    <submittedName>
        <fullName evidence="1">Uncharacterized protein</fullName>
    </submittedName>
</protein>
<dbReference type="VEuPathDB" id="FungiDB:BCV72DRAFT_201515"/>